<dbReference type="AlphaFoldDB" id="A0A369Q6C7"/>
<dbReference type="EMBL" id="QBKA01000002">
    <property type="protein sequence ID" value="RDC60032.1"/>
    <property type="molecule type" value="Genomic_DNA"/>
</dbReference>
<keyword evidence="3" id="KW-1133">Transmembrane helix</keyword>
<evidence type="ECO:0000313" key="5">
    <source>
        <dbReference type="Proteomes" id="UP000253727"/>
    </source>
</evidence>
<proteinExistence type="predicted"/>
<feature type="coiled-coil region" evidence="1">
    <location>
        <begin position="563"/>
        <end position="590"/>
    </location>
</feature>
<sequence>MTQGHHIRSIGSGASDDNVTNVNEPVVTYEESSFEEVPVADSEAIYFEQDDEWNEADPGETHTPSAWRDWAVPVLAGLVIIVWSAFFAWTYRDAISAGAAPAQWVEWVGAWSVPVLLVVALWLLVMRNSRRESARFADAASALSRESRELEERLLVINRELSLAREFLGTQSLAIESVGRVATERLSEHADHLAALVHDNDAQIDRIANVSLTARENMEKLRGDLPVIANSARDVASSIGQAGDVSAERLDVLVDGFRRLNSFGEASERQVTSFRGAVDEALSEFETQAGKLGDIADSRFAELRHQGEEYRLHLDGQEIEALAAIRHRAETMRAEIAATRDEIGAEENASIEAVQERVAALRSDTAGMLTNIDEHGAAMRLHWEQQIDALSDRLKNAIAEVGDIDRAAMDRARSRITELKDEAAEVDARLEERTQAFLTGSIRRREESEAADEAALATLTARLADFDSDLATREEQQIARVQTLSDAADSLGMKIAAIGETITRLGADSAATGERVVGDAQGIEACLAESRANIELIGTDLSELTDGSVRLLELIQASSQHGREKLPEALTEAEARLSEAEDRTNRLHDTLVNAVQHGSDLSNYVLATREAGQAAIGDIDALQARVTEQTDAAAGRVAELRGAVAALADETRTVSDHARIELQDTFGELQEAMHAASTAMAEGTTVDIRALAGQIGEQAGEALQNAVAQNSTGAIADLEAAALAAASSSREATAQLRDQLAKVNELTGNLESRVARAREQAEEQVNNDFSRRVALITESLNSHSIDIEKTLAIEVDDTSWASYLRGDRGIFTRRAVRLLENSEARDIAEVYDEDADFRENVSRYIHDFEAMLRTLLSTRDGHAIGVTLLSSDIGKLYVALAQAIERLREA</sequence>
<keyword evidence="3" id="KW-0812">Transmembrane</keyword>
<protein>
    <recommendedName>
        <fullName evidence="6">ATPase</fullName>
    </recommendedName>
</protein>
<keyword evidence="5" id="KW-1185">Reference proteome</keyword>
<organism evidence="4 5">
    <name type="scientific">Alteripontixanthobacter maritimus</name>
    <dbReference type="NCBI Taxonomy" id="2161824"/>
    <lineage>
        <taxon>Bacteria</taxon>
        <taxon>Pseudomonadati</taxon>
        <taxon>Pseudomonadota</taxon>
        <taxon>Alphaproteobacteria</taxon>
        <taxon>Sphingomonadales</taxon>
        <taxon>Erythrobacteraceae</taxon>
        <taxon>Alteripontixanthobacter</taxon>
    </lineage>
</organism>
<feature type="transmembrane region" description="Helical" evidence="3">
    <location>
        <begin position="70"/>
        <end position="92"/>
    </location>
</feature>
<keyword evidence="1" id="KW-0175">Coiled coil</keyword>
<reference evidence="4 5" key="1">
    <citation type="submission" date="2018-04" db="EMBL/GenBank/DDBJ databases">
        <title>Altererythrobacter sp. HME9302 genome sequencing and assembly.</title>
        <authorList>
            <person name="Kang H."/>
            <person name="Kim H."/>
            <person name="Joh K."/>
        </authorList>
    </citation>
    <scope>NUCLEOTIDE SEQUENCE [LARGE SCALE GENOMIC DNA]</scope>
    <source>
        <strain evidence="4 5">HME9302</strain>
    </source>
</reference>
<evidence type="ECO:0000256" key="3">
    <source>
        <dbReference type="SAM" id="Phobius"/>
    </source>
</evidence>
<feature type="coiled-coil region" evidence="1">
    <location>
        <begin position="740"/>
        <end position="767"/>
    </location>
</feature>
<accession>A0A369Q6C7</accession>
<name>A0A369Q6C7_9SPHN</name>
<gene>
    <name evidence="4" type="ORF">HME9302_01231</name>
</gene>
<feature type="coiled-coil region" evidence="1">
    <location>
        <begin position="380"/>
        <end position="436"/>
    </location>
</feature>
<evidence type="ECO:0000256" key="1">
    <source>
        <dbReference type="SAM" id="Coils"/>
    </source>
</evidence>
<feature type="transmembrane region" description="Helical" evidence="3">
    <location>
        <begin position="104"/>
        <end position="125"/>
    </location>
</feature>
<evidence type="ECO:0000313" key="4">
    <source>
        <dbReference type="EMBL" id="RDC60032.1"/>
    </source>
</evidence>
<dbReference type="Proteomes" id="UP000253727">
    <property type="component" value="Unassembled WGS sequence"/>
</dbReference>
<feature type="region of interest" description="Disordered" evidence="2">
    <location>
        <begin position="1"/>
        <end position="22"/>
    </location>
</feature>
<evidence type="ECO:0008006" key="6">
    <source>
        <dbReference type="Google" id="ProtNLM"/>
    </source>
</evidence>
<evidence type="ECO:0000256" key="2">
    <source>
        <dbReference type="SAM" id="MobiDB-lite"/>
    </source>
</evidence>
<feature type="coiled-coil region" evidence="1">
    <location>
        <begin position="322"/>
        <end position="349"/>
    </location>
</feature>
<keyword evidence="3" id="KW-0472">Membrane</keyword>
<comment type="caution">
    <text evidence="4">The sequence shown here is derived from an EMBL/GenBank/DDBJ whole genome shotgun (WGS) entry which is preliminary data.</text>
</comment>